<name>A0AC58HC70_DANRE</name>
<keyword evidence="1" id="KW-1185">Reference proteome</keyword>
<evidence type="ECO:0000313" key="1">
    <source>
        <dbReference type="Proteomes" id="UP000000437"/>
    </source>
</evidence>
<proteinExistence type="predicted"/>
<protein>
    <submittedName>
        <fullName evidence="2">Uncharacterized protein</fullName>
    </submittedName>
</protein>
<sequence length="595" mass="68136">MRSSNWNQQLLEAQRSDISPSVRLLNRVERYCRHHDKCERQYVQLEAFQALKERLNTQQLQFQKTHVVDTKMIIKVQYENRKKYIKLQAADFDEFISQVREKFSIPASNITVEDDSGTEVDETVFAELSAVAGICFVVKDGLDHDTSRSSTPSAPLSYSESSLSVLSSGSDSDLSRQPKRMKIDEEPLQSALAKDLIKQILQTKSGGTKVLEEYDETGTLCDSTRRQMVNILAAYMVEMEGRIPQRSTKEKYALGIVTLFPALKDPFSTKGYEHFYDGQSGSGFLAWRLKTIQRKTKIEFREFKIQNAGAGGPTQERELPSAADQLDEERCKELISLMNHTTDRETVLQKMKETFCYRQRLIYNPDESHNILTVFPRLLDTKGLIDQDFSLLFGAETAAKLLEKWPTFFKEKVIREAERLTTTSVLQSLLNSARNLYNDESSEDHREWDSDMASFLLLLHLLPPQPSKKKKQKISAAQAMEHLVVFHKSNNSFEEHFAKQEGHRQPYLLASGMHKSAISNYFIAMDKMIIPCQGTTSLAAIDELFKAHFFFSVSYDDALSNMYTFLQTTVYGVDVDTTKESPKVKELRAKFMNRN</sequence>
<evidence type="ECO:0000313" key="2">
    <source>
        <dbReference type="RefSeq" id="XP_073779584.1"/>
    </source>
</evidence>
<reference evidence="2" key="1">
    <citation type="submission" date="2025-08" db="UniProtKB">
        <authorList>
            <consortium name="RefSeq"/>
        </authorList>
    </citation>
    <scope>IDENTIFICATION</scope>
    <source>
        <strain evidence="2">Tuebingen</strain>
        <tissue evidence="2">Fibroblasts and whole tissue</tissue>
    </source>
</reference>
<gene>
    <name evidence="2" type="primary">LOC797963</name>
</gene>
<accession>A0AC58HC70</accession>
<organism evidence="1 2">
    <name type="scientific">Danio rerio</name>
    <name type="common">Zebrafish</name>
    <name type="synonym">Brachydanio rerio</name>
    <dbReference type="NCBI Taxonomy" id="7955"/>
    <lineage>
        <taxon>Eukaryota</taxon>
        <taxon>Metazoa</taxon>
        <taxon>Chordata</taxon>
        <taxon>Craniata</taxon>
        <taxon>Vertebrata</taxon>
        <taxon>Euteleostomi</taxon>
        <taxon>Actinopterygii</taxon>
        <taxon>Neopterygii</taxon>
        <taxon>Teleostei</taxon>
        <taxon>Ostariophysi</taxon>
        <taxon>Cypriniformes</taxon>
        <taxon>Danionidae</taxon>
        <taxon>Danioninae</taxon>
        <taxon>Danio</taxon>
    </lineage>
</organism>
<dbReference type="Proteomes" id="UP000000437">
    <property type="component" value="Chromosome 15"/>
</dbReference>
<dbReference type="RefSeq" id="XP_073779584.1">
    <property type="nucleotide sequence ID" value="XM_073923483.1"/>
</dbReference>